<dbReference type="InterPro" id="IPR058627">
    <property type="entry name" value="MdtA-like_C"/>
</dbReference>
<gene>
    <name evidence="12" type="ORF">B0T45_02690</name>
</gene>
<evidence type="ECO:0000259" key="9">
    <source>
        <dbReference type="Pfam" id="PF25917"/>
    </source>
</evidence>
<dbReference type="InterPro" id="IPR006143">
    <property type="entry name" value="RND_pump_MFP"/>
</dbReference>
<evidence type="ECO:0000313" key="13">
    <source>
        <dbReference type="Proteomes" id="UP000192721"/>
    </source>
</evidence>
<sequence>MNKRVVASAAALALAAAGLAGWYGSRTTAAAAKTAARPPIAVGIAKVTAEDLPIELNATGNVTAIEKVEVKPQVSGVVAKVHVKEGQNVAPGQLLFTLDAAAEIAQLKKAQAQTLSDQAQLKNAERDLARSRDLLAKNFVSQSVVDANQSKADALSATVAADRAQVEAARAALDYKTLRASIGGRIGVINVYPGTLAQPGMAAAMLTITRIHPINATFTLPERELGAVRAAQAAGKLQVRATLPDSGDSVDGKLVFIDSAVDSANGTLTLKAEFSNQDGKLWPGQFVTVSLGAGRYQQATTIPVAALLTGPEGKFSYSVQADGSVKRVPVELLAIHKEKAVVKGLRVGDAVVSNGGLNLRPGDKVRAAAAGPASGGQ</sequence>
<accession>A0A1W0D9L7</accession>
<dbReference type="NCBIfam" id="TIGR01730">
    <property type="entry name" value="RND_mfp"/>
    <property type="match status" value="1"/>
</dbReference>
<feature type="domain" description="Multidrug resistance protein MdtA-like C-terminal permuted SH3" evidence="11">
    <location>
        <begin position="298"/>
        <end position="355"/>
    </location>
</feature>
<evidence type="ECO:0000259" key="11">
    <source>
        <dbReference type="Pfam" id="PF25967"/>
    </source>
</evidence>
<evidence type="ECO:0000256" key="1">
    <source>
        <dbReference type="ARBA" id="ARBA00004236"/>
    </source>
</evidence>
<reference evidence="12 13" key="1">
    <citation type="submission" date="2017-02" db="EMBL/GenBank/DDBJ databases">
        <title>Chromobacterium haemolyticum H5244.</title>
        <authorList>
            <person name="Gulvik C.A."/>
        </authorList>
    </citation>
    <scope>NUCLEOTIDE SEQUENCE [LARGE SCALE GENOMIC DNA]</scope>
    <source>
        <strain evidence="12 13">H5244</strain>
    </source>
</reference>
<dbReference type="EMBL" id="MUKV01000002">
    <property type="protein sequence ID" value="OQS43638.1"/>
    <property type="molecule type" value="Genomic_DNA"/>
</dbReference>
<dbReference type="AlphaFoldDB" id="A0A1W0D9L7"/>
<comment type="similarity">
    <text evidence="2">Belongs to the membrane fusion protein (MFP) (TC 8.A.1) family.</text>
</comment>
<protein>
    <submittedName>
        <fullName evidence="12">Uncharacterized protein</fullName>
    </submittedName>
</protein>
<comment type="subcellular location">
    <subcellularLocation>
        <location evidence="1">Cell membrane</location>
    </subcellularLocation>
</comment>
<keyword evidence="3" id="KW-0813">Transport</keyword>
<dbReference type="PANTHER" id="PTHR30469">
    <property type="entry name" value="MULTIDRUG RESISTANCE PROTEIN MDTA"/>
    <property type="match status" value="1"/>
</dbReference>
<keyword evidence="5" id="KW-0997">Cell inner membrane</keyword>
<organism evidence="12 13">
    <name type="scientific">Chromobacterium haemolyticum</name>
    <dbReference type="NCBI Taxonomy" id="394935"/>
    <lineage>
        <taxon>Bacteria</taxon>
        <taxon>Pseudomonadati</taxon>
        <taxon>Pseudomonadota</taxon>
        <taxon>Betaproteobacteria</taxon>
        <taxon>Neisseriales</taxon>
        <taxon>Chromobacteriaceae</taxon>
        <taxon>Chromobacterium</taxon>
    </lineage>
</organism>
<dbReference type="Gene3D" id="2.40.30.170">
    <property type="match status" value="1"/>
</dbReference>
<dbReference type="RefSeq" id="WP_081554477.1">
    <property type="nucleotide sequence ID" value="NZ_MUKV01000002.1"/>
</dbReference>
<dbReference type="PANTHER" id="PTHR30469:SF36">
    <property type="entry name" value="BLL3903 PROTEIN"/>
    <property type="match status" value="1"/>
</dbReference>
<keyword evidence="6" id="KW-0472">Membrane</keyword>
<dbReference type="SUPFAM" id="SSF111369">
    <property type="entry name" value="HlyD-like secretion proteins"/>
    <property type="match status" value="1"/>
</dbReference>
<evidence type="ECO:0000256" key="4">
    <source>
        <dbReference type="ARBA" id="ARBA00022475"/>
    </source>
</evidence>
<dbReference type="GO" id="GO:1990281">
    <property type="term" value="C:efflux pump complex"/>
    <property type="evidence" value="ECO:0007669"/>
    <property type="project" value="TreeGrafter"/>
</dbReference>
<evidence type="ECO:0000256" key="2">
    <source>
        <dbReference type="ARBA" id="ARBA00009477"/>
    </source>
</evidence>
<dbReference type="InterPro" id="IPR058626">
    <property type="entry name" value="MdtA-like_b-barrel"/>
</dbReference>
<evidence type="ECO:0000259" key="8">
    <source>
        <dbReference type="Pfam" id="PF25876"/>
    </source>
</evidence>
<dbReference type="Gene3D" id="1.10.287.470">
    <property type="entry name" value="Helix hairpin bin"/>
    <property type="match status" value="1"/>
</dbReference>
<evidence type="ECO:0000259" key="10">
    <source>
        <dbReference type="Pfam" id="PF25944"/>
    </source>
</evidence>
<dbReference type="InterPro" id="IPR058624">
    <property type="entry name" value="MdtA-like_HH"/>
</dbReference>
<dbReference type="Proteomes" id="UP000192721">
    <property type="component" value="Unassembled WGS sequence"/>
</dbReference>
<proteinExistence type="inferred from homology"/>
<evidence type="ECO:0000256" key="7">
    <source>
        <dbReference type="SAM" id="SignalP"/>
    </source>
</evidence>
<dbReference type="InterPro" id="IPR058625">
    <property type="entry name" value="MdtA-like_BSH"/>
</dbReference>
<dbReference type="Pfam" id="PF25944">
    <property type="entry name" value="Beta-barrel_RND"/>
    <property type="match status" value="1"/>
</dbReference>
<feature type="signal peptide" evidence="7">
    <location>
        <begin position="1"/>
        <end position="22"/>
    </location>
</feature>
<name>A0A1W0D9L7_9NEIS</name>
<dbReference type="Gene3D" id="2.40.420.20">
    <property type="match status" value="1"/>
</dbReference>
<evidence type="ECO:0000256" key="3">
    <source>
        <dbReference type="ARBA" id="ARBA00022448"/>
    </source>
</evidence>
<evidence type="ECO:0000313" key="12">
    <source>
        <dbReference type="EMBL" id="OQS43638.1"/>
    </source>
</evidence>
<dbReference type="Pfam" id="PF25967">
    <property type="entry name" value="RND-MFP_C"/>
    <property type="match status" value="1"/>
</dbReference>
<evidence type="ECO:0000256" key="5">
    <source>
        <dbReference type="ARBA" id="ARBA00022519"/>
    </source>
</evidence>
<keyword evidence="7" id="KW-0732">Signal</keyword>
<feature type="domain" description="Multidrug resistance protein MdtA-like alpha-helical hairpin" evidence="8">
    <location>
        <begin position="106"/>
        <end position="175"/>
    </location>
</feature>
<comment type="caution">
    <text evidence="12">The sequence shown here is derived from an EMBL/GenBank/DDBJ whole genome shotgun (WGS) entry which is preliminary data.</text>
</comment>
<dbReference type="GO" id="GO:0015562">
    <property type="term" value="F:efflux transmembrane transporter activity"/>
    <property type="evidence" value="ECO:0007669"/>
    <property type="project" value="TreeGrafter"/>
</dbReference>
<feature type="chain" id="PRO_5012845409" evidence="7">
    <location>
        <begin position="23"/>
        <end position="377"/>
    </location>
</feature>
<dbReference type="Pfam" id="PF25917">
    <property type="entry name" value="BSH_RND"/>
    <property type="match status" value="1"/>
</dbReference>
<feature type="domain" description="Multidrug resistance protein MdtA-like barrel-sandwich hybrid" evidence="9">
    <location>
        <begin position="66"/>
        <end position="209"/>
    </location>
</feature>
<dbReference type="Pfam" id="PF25876">
    <property type="entry name" value="HH_MFP_RND"/>
    <property type="match status" value="1"/>
</dbReference>
<evidence type="ECO:0000256" key="6">
    <source>
        <dbReference type="ARBA" id="ARBA00023136"/>
    </source>
</evidence>
<feature type="domain" description="Multidrug resistance protein MdtA-like beta-barrel" evidence="10">
    <location>
        <begin position="213"/>
        <end position="293"/>
    </location>
</feature>
<keyword evidence="4" id="KW-1003">Cell membrane</keyword>
<dbReference type="Gene3D" id="2.40.50.100">
    <property type="match status" value="1"/>
</dbReference>